<name>A0A915A6A6_PARUN</name>
<evidence type="ECO:0000313" key="2">
    <source>
        <dbReference type="WBParaSite" id="PgR001X_g046_t01"/>
    </source>
</evidence>
<evidence type="ECO:0000313" key="1">
    <source>
        <dbReference type="Proteomes" id="UP000887569"/>
    </source>
</evidence>
<organism evidence="1 2">
    <name type="scientific">Parascaris univalens</name>
    <name type="common">Nematode worm</name>
    <dbReference type="NCBI Taxonomy" id="6257"/>
    <lineage>
        <taxon>Eukaryota</taxon>
        <taxon>Metazoa</taxon>
        <taxon>Ecdysozoa</taxon>
        <taxon>Nematoda</taxon>
        <taxon>Chromadorea</taxon>
        <taxon>Rhabditida</taxon>
        <taxon>Spirurina</taxon>
        <taxon>Ascaridomorpha</taxon>
        <taxon>Ascaridoidea</taxon>
        <taxon>Ascarididae</taxon>
        <taxon>Parascaris</taxon>
    </lineage>
</organism>
<keyword evidence="1" id="KW-1185">Reference proteome</keyword>
<dbReference type="AlphaFoldDB" id="A0A915A6A6"/>
<accession>A0A915A6A6</accession>
<sequence length="57" mass="6784">MVTEAELCLRKLLSVVAVRLLRNSHKRSNNSRYLRCYHKTIIHNFVVLCTIWILDNE</sequence>
<proteinExistence type="predicted"/>
<reference evidence="2" key="1">
    <citation type="submission" date="2022-11" db="UniProtKB">
        <authorList>
            <consortium name="WormBaseParasite"/>
        </authorList>
    </citation>
    <scope>IDENTIFICATION</scope>
</reference>
<protein>
    <submittedName>
        <fullName evidence="2">Uncharacterized protein</fullName>
    </submittedName>
</protein>
<dbReference type="WBParaSite" id="PgR001X_g046_t01">
    <property type="protein sequence ID" value="PgR001X_g046_t01"/>
    <property type="gene ID" value="PgR001X_g046"/>
</dbReference>
<dbReference type="Proteomes" id="UP000887569">
    <property type="component" value="Unplaced"/>
</dbReference>